<dbReference type="PANTHER" id="PTHR28004:SF2">
    <property type="entry name" value="D-SERINE DEHYDRATASE"/>
    <property type="match status" value="1"/>
</dbReference>
<evidence type="ECO:0000313" key="4">
    <source>
        <dbReference type="EMBL" id="SFU06023.1"/>
    </source>
</evidence>
<protein>
    <submittedName>
        <fullName evidence="4">D-serine deaminase, pyridoxal phosphate-dependent</fullName>
    </submittedName>
</protein>
<name>A0A1I7D2W1_9BURK</name>
<dbReference type="Gene3D" id="2.40.37.20">
    <property type="entry name" value="D-serine dehydratase-like domain"/>
    <property type="match status" value="1"/>
</dbReference>
<dbReference type="CDD" id="cd06812">
    <property type="entry name" value="PLPDE_III_DSD_D-TA_like_1"/>
    <property type="match status" value="1"/>
</dbReference>
<dbReference type="Pfam" id="PF01168">
    <property type="entry name" value="Ala_racemase_N"/>
    <property type="match status" value="1"/>
</dbReference>
<dbReference type="InterPro" id="IPR051466">
    <property type="entry name" value="D-amino_acid_metab_enzyme"/>
</dbReference>
<organism evidence="4 5">
    <name type="scientific">Paraburkholderia aspalathi</name>
    <dbReference type="NCBI Taxonomy" id="1324617"/>
    <lineage>
        <taxon>Bacteria</taxon>
        <taxon>Pseudomonadati</taxon>
        <taxon>Pseudomonadota</taxon>
        <taxon>Betaproteobacteria</taxon>
        <taxon>Burkholderiales</taxon>
        <taxon>Burkholderiaceae</taxon>
        <taxon>Paraburkholderia</taxon>
    </lineage>
</organism>
<dbReference type="Gene3D" id="3.20.20.10">
    <property type="entry name" value="Alanine racemase"/>
    <property type="match status" value="1"/>
</dbReference>
<dbReference type="Pfam" id="PF14031">
    <property type="entry name" value="D-ser_dehydrat"/>
    <property type="match status" value="1"/>
</dbReference>
<dbReference type="InterPro" id="IPR029066">
    <property type="entry name" value="PLP-binding_barrel"/>
</dbReference>
<comment type="similarity">
    <text evidence="1">Belongs to the DSD1 family.</text>
</comment>
<evidence type="ECO:0000313" key="5">
    <source>
        <dbReference type="Proteomes" id="UP000198844"/>
    </source>
</evidence>
<gene>
    <name evidence="4" type="ORF">SAMN05192563_1008178</name>
</gene>
<dbReference type="AlphaFoldDB" id="A0A1I7D2W1"/>
<dbReference type="SMART" id="SM01119">
    <property type="entry name" value="D-ser_dehydrat"/>
    <property type="match status" value="1"/>
</dbReference>
<dbReference type="InterPro" id="IPR026956">
    <property type="entry name" value="D-ser_dehydrat-like_dom"/>
</dbReference>
<dbReference type="GO" id="GO:0036088">
    <property type="term" value="P:D-serine catabolic process"/>
    <property type="evidence" value="ECO:0007669"/>
    <property type="project" value="TreeGrafter"/>
</dbReference>
<evidence type="ECO:0000259" key="3">
    <source>
        <dbReference type="SMART" id="SM01119"/>
    </source>
</evidence>
<dbReference type="PANTHER" id="PTHR28004">
    <property type="entry name" value="ZGC:162816-RELATED"/>
    <property type="match status" value="1"/>
</dbReference>
<evidence type="ECO:0000256" key="2">
    <source>
        <dbReference type="ARBA" id="ARBA00023239"/>
    </source>
</evidence>
<dbReference type="GO" id="GO:0008721">
    <property type="term" value="F:D-serine ammonia-lyase activity"/>
    <property type="evidence" value="ECO:0007669"/>
    <property type="project" value="TreeGrafter"/>
</dbReference>
<dbReference type="InterPro" id="IPR042208">
    <property type="entry name" value="D-ser_dehydrat-like_sf"/>
</dbReference>
<reference evidence="4 5" key="1">
    <citation type="submission" date="2016-10" db="EMBL/GenBank/DDBJ databases">
        <authorList>
            <person name="de Groot N.N."/>
        </authorList>
    </citation>
    <scope>NUCLEOTIDE SEQUENCE [LARGE SCALE GENOMIC DNA]</scope>
    <source>
        <strain evidence="4 5">LMG 27731</strain>
    </source>
</reference>
<sequence length="405" mass="43176">MTSIMPAPRLRGEPTIVGDSQYVPAASRSIEHLATPALLLDESRMARNIARLRGRLAGLGVNLRPHLKTGKSLDVARRVMDGPAGPATVSTLREAEQFAEGGVRDILYAVGIAPGKLERVTALRRRGVDLSVVVDSLDAAHAVAKQSRISRDPIPTLIEIDSDGHRAGVSRKASEQLVAIGRVLHEGGALLRGVMTHAGESYACDTVEAISEMAERERAEAVACATVLRDAGLPAPVVSVGSTPTAHFARDLSGVTEVRAGVFVFFDLVMAGLNVCTVDDIALSVLATVIGHQPDKGWILVDAGWMAMSRDRGTASQKLDQGYGVVCDVNGVPYPGLIMAQANQEQGILALRSGADAQLPQLPIGSLVRILPNHACPTAAQHDHYKVIRTGSREIVDQWSRFRGW</sequence>
<accession>A0A1I7D2W1</accession>
<feature type="domain" description="D-serine dehydratase-like" evidence="3">
    <location>
        <begin position="282"/>
        <end position="389"/>
    </location>
</feature>
<dbReference type="InterPro" id="IPR001608">
    <property type="entry name" value="Ala_racemase_N"/>
</dbReference>
<dbReference type="SUPFAM" id="SSF51419">
    <property type="entry name" value="PLP-binding barrel"/>
    <property type="match status" value="1"/>
</dbReference>
<proteinExistence type="inferred from homology"/>
<dbReference type="EMBL" id="FPBH01000008">
    <property type="protein sequence ID" value="SFU06023.1"/>
    <property type="molecule type" value="Genomic_DNA"/>
</dbReference>
<evidence type="ECO:0000256" key="1">
    <source>
        <dbReference type="ARBA" id="ARBA00005323"/>
    </source>
</evidence>
<keyword evidence="2" id="KW-0456">Lyase</keyword>
<dbReference type="Proteomes" id="UP000198844">
    <property type="component" value="Unassembled WGS sequence"/>
</dbReference>